<feature type="repeat" description="ANK" evidence="3">
    <location>
        <begin position="596"/>
        <end position="628"/>
    </location>
</feature>
<feature type="compositionally biased region" description="Polar residues" evidence="5">
    <location>
        <begin position="1314"/>
        <end position="1331"/>
    </location>
</feature>
<dbReference type="InterPro" id="IPR042420">
    <property type="entry name" value="RAI14/UACA"/>
</dbReference>
<feature type="compositionally biased region" description="Low complexity" evidence="5">
    <location>
        <begin position="307"/>
        <end position="323"/>
    </location>
</feature>
<dbReference type="InterPro" id="IPR003599">
    <property type="entry name" value="Ig_sub"/>
</dbReference>
<protein>
    <recommendedName>
        <fullName evidence="7">Ig-like domain-containing protein</fullName>
    </recommendedName>
</protein>
<dbReference type="Pfam" id="PF12796">
    <property type="entry name" value="Ank_2"/>
    <property type="match status" value="2"/>
</dbReference>
<comment type="caution">
    <text evidence="8">The sequence shown here is derived from an EMBL/GenBank/DDBJ whole genome shotgun (WGS) entry which is preliminary data.</text>
</comment>
<keyword evidence="1" id="KW-0677">Repeat</keyword>
<feature type="coiled-coil region" evidence="4">
    <location>
        <begin position="1338"/>
        <end position="1365"/>
    </location>
</feature>
<sequence>MHWNAFVAYFAIASCVTHGDLEPFLESTETHIRTKEGSSAILTCIVTNMQQNRRVKWYTADGNTISINDKIYTSDRRMSILQPLPGTWSLRIQGVRQRDSGLYRCILDTEPVQTKNVNLHVQVPPRISASDHTSVGVGKHLELWCNVTGEPTPEVRWFKDNTPLLEHTSEHCVVESTSMRDKGAYECVAENGVTPSATANINVDILFPPNVTCLIERIGQFVNRQTKIECKVVANPEATVTWYHDATPLKQTWKYRIESFSEDGETRHSLSITTLERFDFGKYICFATNSEGSGSSATHVYEMQTRSTPSSTTSSSSTASTATSTFLIESTPTTKSVPTPSIHSSSNPQVSATYTYVITTYSSEQVAGQSNIYFRIGLKFLTFSRPVTMQPISRQSDLEDKMSKKDHKPSKMKNFFKFRKSTTDLSEWSKNDEKLMKATENNDLQKIDELLRKKSLNPTKLGPKGLSVFHVACHLGFLEVVDLLISNGAEVNVLAIQGNTSVQIAARDGHPKVVEKLLQAGGVIDHKDGLSLTALHHACVRGKLHCVQVLLKNKADPNSRDKTGKPPLFYAAFSEDLPICKELVDHGANVNASDESQIAPLMAAAKKGSVEICEFLLRKGADPKMKDKSGNDALAYGLDAGFAQLTEVFQRAPAQAAWTVTQETAGAQSANGAKSNSDDFTPVPGPVEVEADDHHSVGDPVDKENMVAKFHPESSPELSHKQIEIPAEVEDTMDDETLALQAAAPPQAVIDQRTLEAVKAMKQKELEEENASMNEDLKRLVSENKKLQEAYNTLKKQLSTPAPPPVDQEEVQELEDEVTSLKAQLTEEQDKNVRLIDKVHKMKKKFGLSSETGGDSDGDSWNDSDNELFDSSSLRRPQVVDHKPQTLLLLQNEVTRLKQDNKQLRERLQSGSVSSLVSLDEMSEVERLRRKVEDLEIEKKLLLKKLQDNNVLPEEQLQSLRVLEEENTHLHTEVKQLRNEIISMKQTSINVEINGDAVDKGVDSEHNALSEMHEAFRKENVSLKTENGLLNEELQALRDTYSKLVVAGDNLQDMYDTLVAEKEQLQKDFVENELLKQQLAKENEILLSDSNSMNQDIHSLVSENEKLHSNCVELEKKLATANQGAKASDFAKVVDERDKLKETVQELEVANNEFKQNYEIVCEEVESLQSSVQRAEYERDQIQQEFDSLTDEYENLQSSHEGLQQDYNQLEQEYSELLADKEKLEQEFLEVQTASVSVEHHNPAVAEERDKLQQDNEVLAIEKEQLEMTIKELSKSNALLNEELSSLKESLDIKDKDSEKKEKRSEGNKKPSEATLTMNGNTNSDGSSDPQKVSVDALVEKDKRIRSLQIQISRLQQQIAAHDKHYKDVINTYRTHLLSAVQGHLDPDVKQALFTIIEQRSNEQYC</sequence>
<feature type="domain" description="Ig-like" evidence="7">
    <location>
        <begin position="209"/>
        <end position="301"/>
    </location>
</feature>
<dbReference type="GO" id="GO:0003779">
    <property type="term" value="F:actin binding"/>
    <property type="evidence" value="ECO:0007669"/>
    <property type="project" value="InterPro"/>
</dbReference>
<dbReference type="InterPro" id="IPR002110">
    <property type="entry name" value="Ankyrin_rpt"/>
</dbReference>
<reference evidence="8" key="2">
    <citation type="submission" date="2020-11" db="EMBL/GenBank/DDBJ databases">
        <authorList>
            <person name="McCartney M.A."/>
            <person name="Auch B."/>
            <person name="Kono T."/>
            <person name="Mallez S."/>
            <person name="Becker A."/>
            <person name="Gohl D.M."/>
            <person name="Silverstein K.A.T."/>
            <person name="Koren S."/>
            <person name="Bechman K.B."/>
            <person name="Herman A."/>
            <person name="Abrahante J.E."/>
            <person name="Garbe J."/>
        </authorList>
    </citation>
    <scope>NUCLEOTIDE SEQUENCE</scope>
    <source>
        <strain evidence="8">Duluth1</strain>
        <tissue evidence="8">Whole animal</tissue>
    </source>
</reference>
<evidence type="ECO:0000256" key="2">
    <source>
        <dbReference type="ARBA" id="ARBA00023054"/>
    </source>
</evidence>
<feature type="coiled-coil region" evidence="4">
    <location>
        <begin position="763"/>
        <end position="845"/>
    </location>
</feature>
<dbReference type="InterPro" id="IPR036770">
    <property type="entry name" value="Ankyrin_rpt-contain_sf"/>
</dbReference>
<dbReference type="CDD" id="cd00096">
    <property type="entry name" value="Ig"/>
    <property type="match status" value="2"/>
</dbReference>
<reference evidence="8" key="1">
    <citation type="journal article" date="2019" name="bioRxiv">
        <title>The Genome of the Zebra Mussel, Dreissena polymorpha: A Resource for Invasive Species Research.</title>
        <authorList>
            <person name="McCartney M.A."/>
            <person name="Auch B."/>
            <person name="Kono T."/>
            <person name="Mallez S."/>
            <person name="Zhang Y."/>
            <person name="Obille A."/>
            <person name="Becker A."/>
            <person name="Abrahante J.E."/>
            <person name="Garbe J."/>
            <person name="Badalamenti J.P."/>
            <person name="Herman A."/>
            <person name="Mangelson H."/>
            <person name="Liachko I."/>
            <person name="Sullivan S."/>
            <person name="Sone E.D."/>
            <person name="Koren S."/>
            <person name="Silverstein K.A.T."/>
            <person name="Beckman K.B."/>
            <person name="Gohl D.M."/>
        </authorList>
    </citation>
    <scope>NUCLEOTIDE SEQUENCE</scope>
    <source>
        <strain evidence="8">Duluth1</strain>
        <tissue evidence="8">Whole animal</tissue>
    </source>
</reference>
<feature type="region of interest" description="Disordered" evidence="5">
    <location>
        <begin position="847"/>
        <end position="877"/>
    </location>
</feature>
<dbReference type="Gene3D" id="1.20.5.400">
    <property type="match status" value="1"/>
</dbReference>
<dbReference type="InterPro" id="IPR036179">
    <property type="entry name" value="Ig-like_dom_sf"/>
</dbReference>
<evidence type="ECO:0000256" key="5">
    <source>
        <dbReference type="SAM" id="MobiDB-lite"/>
    </source>
</evidence>
<dbReference type="SMART" id="SM00408">
    <property type="entry name" value="IGc2"/>
    <property type="match status" value="3"/>
</dbReference>
<feature type="coiled-coil region" evidence="4">
    <location>
        <begin position="887"/>
        <end position="980"/>
    </location>
</feature>
<dbReference type="InterPro" id="IPR013783">
    <property type="entry name" value="Ig-like_fold"/>
</dbReference>
<dbReference type="Pfam" id="PF13927">
    <property type="entry name" value="Ig_3"/>
    <property type="match status" value="1"/>
</dbReference>
<dbReference type="PANTHER" id="PTHR24129:SF2">
    <property type="entry name" value="DUF3447 DOMAIN-CONTAINING PROTEIN"/>
    <property type="match status" value="1"/>
</dbReference>
<dbReference type="EMBL" id="JAIWYP010000004">
    <property type="protein sequence ID" value="KAH3839159.1"/>
    <property type="molecule type" value="Genomic_DNA"/>
</dbReference>
<accession>A0A9D4QQ08</accession>
<dbReference type="SMART" id="SM00248">
    <property type="entry name" value="ANK"/>
    <property type="match status" value="6"/>
</dbReference>
<dbReference type="InterPro" id="IPR007110">
    <property type="entry name" value="Ig-like_dom"/>
</dbReference>
<evidence type="ECO:0000256" key="4">
    <source>
        <dbReference type="SAM" id="Coils"/>
    </source>
</evidence>
<dbReference type="SMART" id="SM00409">
    <property type="entry name" value="IG"/>
    <property type="match status" value="3"/>
</dbReference>
<dbReference type="PROSITE" id="PS50297">
    <property type="entry name" value="ANK_REP_REGION"/>
    <property type="match status" value="5"/>
</dbReference>
<dbReference type="Gene3D" id="2.60.40.10">
    <property type="entry name" value="Immunoglobulins"/>
    <property type="match status" value="3"/>
</dbReference>
<evidence type="ECO:0000256" key="6">
    <source>
        <dbReference type="SAM" id="SignalP"/>
    </source>
</evidence>
<feature type="domain" description="Ig-like" evidence="7">
    <location>
        <begin position="125"/>
        <end position="204"/>
    </location>
</feature>
<keyword evidence="3" id="KW-0040">ANK repeat</keyword>
<proteinExistence type="predicted"/>
<feature type="signal peptide" evidence="6">
    <location>
        <begin position="1"/>
        <end position="19"/>
    </location>
</feature>
<feature type="repeat" description="ANK" evidence="3">
    <location>
        <begin position="563"/>
        <end position="595"/>
    </location>
</feature>
<feature type="repeat" description="ANK" evidence="3">
    <location>
        <begin position="497"/>
        <end position="529"/>
    </location>
</feature>
<keyword evidence="6" id="KW-0732">Signal</keyword>
<evidence type="ECO:0000256" key="3">
    <source>
        <dbReference type="PROSITE-ProRule" id="PRU00023"/>
    </source>
</evidence>
<evidence type="ECO:0000313" key="9">
    <source>
        <dbReference type="Proteomes" id="UP000828390"/>
    </source>
</evidence>
<dbReference type="Pfam" id="PF00023">
    <property type="entry name" value="Ank"/>
    <property type="match status" value="1"/>
</dbReference>
<keyword evidence="9" id="KW-1185">Reference proteome</keyword>
<dbReference type="InterPro" id="IPR013106">
    <property type="entry name" value="Ig_V-set"/>
</dbReference>
<gene>
    <name evidence="8" type="ORF">DPMN_112583</name>
</gene>
<feature type="compositionally biased region" description="Basic and acidic residues" evidence="5">
    <location>
        <begin position="1291"/>
        <end position="1312"/>
    </location>
</feature>
<feature type="repeat" description="ANK" evidence="3">
    <location>
        <begin position="464"/>
        <end position="496"/>
    </location>
</feature>
<dbReference type="Pfam" id="PF07679">
    <property type="entry name" value="I-set"/>
    <property type="match status" value="1"/>
</dbReference>
<dbReference type="Gene3D" id="1.25.40.20">
    <property type="entry name" value="Ankyrin repeat-containing domain"/>
    <property type="match status" value="2"/>
</dbReference>
<dbReference type="PROSITE" id="PS50835">
    <property type="entry name" value="IG_LIKE"/>
    <property type="match status" value="3"/>
</dbReference>
<organism evidence="8 9">
    <name type="scientific">Dreissena polymorpha</name>
    <name type="common">Zebra mussel</name>
    <name type="synonym">Mytilus polymorpha</name>
    <dbReference type="NCBI Taxonomy" id="45954"/>
    <lineage>
        <taxon>Eukaryota</taxon>
        <taxon>Metazoa</taxon>
        <taxon>Spiralia</taxon>
        <taxon>Lophotrochozoa</taxon>
        <taxon>Mollusca</taxon>
        <taxon>Bivalvia</taxon>
        <taxon>Autobranchia</taxon>
        <taxon>Heteroconchia</taxon>
        <taxon>Euheterodonta</taxon>
        <taxon>Imparidentia</taxon>
        <taxon>Neoheterodontei</taxon>
        <taxon>Myida</taxon>
        <taxon>Dreissenoidea</taxon>
        <taxon>Dreissenidae</taxon>
        <taxon>Dreissena</taxon>
    </lineage>
</organism>
<feature type="compositionally biased region" description="Acidic residues" evidence="5">
    <location>
        <begin position="854"/>
        <end position="868"/>
    </location>
</feature>
<feature type="repeat" description="ANK" evidence="3">
    <location>
        <begin position="530"/>
        <end position="562"/>
    </location>
</feature>
<feature type="region of interest" description="Disordered" evidence="5">
    <location>
        <begin position="303"/>
        <end position="323"/>
    </location>
</feature>
<dbReference type="Pfam" id="PF07686">
    <property type="entry name" value="V-set"/>
    <property type="match status" value="1"/>
</dbReference>
<dbReference type="PROSITE" id="PS50088">
    <property type="entry name" value="ANK_REPEAT"/>
    <property type="match status" value="5"/>
</dbReference>
<evidence type="ECO:0000256" key="1">
    <source>
        <dbReference type="ARBA" id="ARBA00022737"/>
    </source>
</evidence>
<dbReference type="Proteomes" id="UP000828390">
    <property type="component" value="Unassembled WGS sequence"/>
</dbReference>
<dbReference type="SUPFAM" id="SSF48403">
    <property type="entry name" value="Ankyrin repeat"/>
    <property type="match status" value="1"/>
</dbReference>
<dbReference type="PANTHER" id="PTHR24129">
    <property type="entry name" value="ANKYCORBIN"/>
    <property type="match status" value="1"/>
</dbReference>
<feature type="domain" description="Ig-like" evidence="7">
    <location>
        <begin position="23"/>
        <end position="118"/>
    </location>
</feature>
<dbReference type="SUPFAM" id="SSF48726">
    <property type="entry name" value="Immunoglobulin"/>
    <property type="match status" value="2"/>
</dbReference>
<dbReference type="InterPro" id="IPR013098">
    <property type="entry name" value="Ig_I-set"/>
</dbReference>
<dbReference type="InterPro" id="IPR003598">
    <property type="entry name" value="Ig_sub2"/>
</dbReference>
<name>A0A9D4QQ08_DREPO</name>
<feature type="coiled-coil region" evidence="4">
    <location>
        <begin position="1020"/>
        <end position="1290"/>
    </location>
</feature>
<feature type="chain" id="PRO_5039711050" description="Ig-like domain-containing protein" evidence="6">
    <location>
        <begin position="20"/>
        <end position="1406"/>
    </location>
</feature>
<evidence type="ECO:0000313" key="8">
    <source>
        <dbReference type="EMBL" id="KAH3839159.1"/>
    </source>
</evidence>
<feature type="region of interest" description="Disordered" evidence="5">
    <location>
        <begin position="1291"/>
        <end position="1332"/>
    </location>
</feature>
<evidence type="ECO:0000259" key="7">
    <source>
        <dbReference type="PROSITE" id="PS50835"/>
    </source>
</evidence>
<keyword evidence="2 4" id="KW-0175">Coiled coil</keyword>